<dbReference type="PROSITE" id="PS00411">
    <property type="entry name" value="KINESIN_MOTOR_1"/>
    <property type="match status" value="1"/>
</dbReference>
<organism evidence="11 12">
    <name type="scientific">Escallonia rubra</name>
    <dbReference type="NCBI Taxonomy" id="112253"/>
    <lineage>
        <taxon>Eukaryota</taxon>
        <taxon>Viridiplantae</taxon>
        <taxon>Streptophyta</taxon>
        <taxon>Embryophyta</taxon>
        <taxon>Tracheophyta</taxon>
        <taxon>Spermatophyta</taxon>
        <taxon>Magnoliopsida</taxon>
        <taxon>eudicotyledons</taxon>
        <taxon>Gunneridae</taxon>
        <taxon>Pentapetalae</taxon>
        <taxon>asterids</taxon>
        <taxon>campanulids</taxon>
        <taxon>Escalloniales</taxon>
        <taxon>Escalloniaceae</taxon>
        <taxon>Escallonia</taxon>
    </lineage>
</organism>
<evidence type="ECO:0000256" key="3">
    <source>
        <dbReference type="ARBA" id="ARBA00022741"/>
    </source>
</evidence>
<dbReference type="GO" id="GO:0008017">
    <property type="term" value="F:microtubule binding"/>
    <property type="evidence" value="ECO:0007669"/>
    <property type="project" value="InterPro"/>
</dbReference>
<evidence type="ECO:0000256" key="2">
    <source>
        <dbReference type="ARBA" id="ARBA00022701"/>
    </source>
</evidence>
<dbReference type="Pfam" id="PF00307">
    <property type="entry name" value="CH"/>
    <property type="match status" value="1"/>
</dbReference>
<dbReference type="PANTHER" id="PTHR47972:SF4">
    <property type="entry name" value="KINESIN-LIKE PROTEIN KIN-14L"/>
    <property type="match status" value="1"/>
</dbReference>
<accession>A0AA88RHL9</accession>
<feature type="binding site" evidence="7">
    <location>
        <begin position="383"/>
        <end position="390"/>
    </location>
    <ligand>
        <name>ATP</name>
        <dbReference type="ChEBI" id="CHEBI:30616"/>
    </ligand>
</feature>
<evidence type="ECO:0000256" key="4">
    <source>
        <dbReference type="ARBA" id="ARBA00022840"/>
    </source>
</evidence>
<dbReference type="SMART" id="SM00129">
    <property type="entry name" value="KISc"/>
    <property type="match status" value="1"/>
</dbReference>
<feature type="domain" description="Kinesin motor" evidence="10">
    <location>
        <begin position="301"/>
        <end position="635"/>
    </location>
</feature>
<name>A0AA88RHL9_9ASTE</name>
<dbReference type="FunFam" id="1.10.418.10:FF:000073">
    <property type="entry name" value="Kinesin-like protein KIN-14L"/>
    <property type="match status" value="1"/>
</dbReference>
<dbReference type="InterPro" id="IPR027417">
    <property type="entry name" value="P-loop_NTPase"/>
</dbReference>
<evidence type="ECO:0000256" key="7">
    <source>
        <dbReference type="PROSITE-ProRule" id="PRU00283"/>
    </source>
</evidence>
<keyword evidence="2" id="KW-0493">Microtubule</keyword>
<feature type="region of interest" description="Disordered" evidence="8">
    <location>
        <begin position="684"/>
        <end position="707"/>
    </location>
</feature>
<feature type="domain" description="Calponin-homology (CH)" evidence="9">
    <location>
        <begin position="23"/>
        <end position="147"/>
    </location>
</feature>
<proteinExistence type="inferred from homology"/>
<evidence type="ECO:0000256" key="8">
    <source>
        <dbReference type="SAM" id="MobiDB-lite"/>
    </source>
</evidence>
<dbReference type="GO" id="GO:0005874">
    <property type="term" value="C:microtubule"/>
    <property type="evidence" value="ECO:0007669"/>
    <property type="project" value="UniProtKB-KW"/>
</dbReference>
<gene>
    <name evidence="11" type="ORF">RJ640_007098</name>
</gene>
<dbReference type="EMBL" id="JAVXUO010000780">
    <property type="protein sequence ID" value="KAK2989197.1"/>
    <property type="molecule type" value="Genomic_DNA"/>
</dbReference>
<feature type="compositionally biased region" description="Basic residues" evidence="8">
    <location>
        <begin position="997"/>
        <end position="1006"/>
    </location>
</feature>
<feature type="region of interest" description="Disordered" evidence="8">
    <location>
        <begin position="919"/>
        <end position="1006"/>
    </location>
</feature>
<protein>
    <recommendedName>
        <fullName evidence="13">Kinesin-like protein</fullName>
    </recommendedName>
</protein>
<keyword evidence="4 7" id="KW-0067">ATP-binding</keyword>
<comment type="similarity">
    <text evidence="1">Belongs to the TRAFAC class myosin-kinesin ATPase superfamily. Kinesin family. KIN-14 subfamily.</text>
</comment>
<reference evidence="11" key="1">
    <citation type="submission" date="2022-12" db="EMBL/GenBank/DDBJ databases">
        <title>Draft genome assemblies for two species of Escallonia (Escalloniales).</title>
        <authorList>
            <person name="Chanderbali A."/>
            <person name="Dervinis C."/>
            <person name="Anghel I."/>
            <person name="Soltis D."/>
            <person name="Soltis P."/>
            <person name="Zapata F."/>
        </authorList>
    </citation>
    <scope>NUCLEOTIDE SEQUENCE</scope>
    <source>
        <strain evidence="11">UCBG92.1500</strain>
        <tissue evidence="11">Leaf</tissue>
    </source>
</reference>
<evidence type="ECO:0000313" key="12">
    <source>
        <dbReference type="Proteomes" id="UP001187471"/>
    </source>
</evidence>
<feature type="compositionally biased region" description="Basic and acidic residues" evidence="8">
    <location>
        <begin position="184"/>
        <end position="198"/>
    </location>
</feature>
<comment type="caution">
    <text evidence="11">The sequence shown here is derived from an EMBL/GenBank/DDBJ whole genome shotgun (WGS) entry which is preliminary data.</text>
</comment>
<keyword evidence="12" id="KW-1185">Reference proteome</keyword>
<dbReference type="SUPFAM" id="SSF47576">
    <property type="entry name" value="Calponin-homology domain, CH-domain"/>
    <property type="match status" value="1"/>
</dbReference>
<evidence type="ECO:0008006" key="13">
    <source>
        <dbReference type="Google" id="ProtNLM"/>
    </source>
</evidence>
<evidence type="ECO:0000256" key="5">
    <source>
        <dbReference type="ARBA" id="ARBA00023054"/>
    </source>
</evidence>
<dbReference type="InterPro" id="IPR027640">
    <property type="entry name" value="Kinesin-like_fam"/>
</dbReference>
<dbReference type="AlphaFoldDB" id="A0AA88RHL9"/>
<dbReference type="InterPro" id="IPR036872">
    <property type="entry name" value="CH_dom_sf"/>
</dbReference>
<evidence type="ECO:0000259" key="9">
    <source>
        <dbReference type="PROSITE" id="PS50021"/>
    </source>
</evidence>
<dbReference type="Pfam" id="PF00225">
    <property type="entry name" value="Kinesin"/>
    <property type="match status" value="1"/>
</dbReference>
<evidence type="ECO:0000256" key="6">
    <source>
        <dbReference type="ARBA" id="ARBA00023175"/>
    </source>
</evidence>
<dbReference type="SUPFAM" id="SSF52540">
    <property type="entry name" value="P-loop containing nucleoside triphosphate hydrolases"/>
    <property type="match status" value="1"/>
</dbReference>
<keyword evidence="3 7" id="KW-0547">Nucleotide-binding</keyword>
<evidence type="ECO:0000256" key="1">
    <source>
        <dbReference type="ARBA" id="ARBA00010899"/>
    </source>
</evidence>
<dbReference type="PROSITE" id="PS50067">
    <property type="entry name" value="KINESIN_MOTOR_2"/>
    <property type="match status" value="1"/>
</dbReference>
<sequence>MEDHPRRARPDLNLASRKAEEAALRRFQATRWLESLVGPLRITDRPSEREFIACLRNGLILCNAINKIKPGSVPKVVEIHSTSQSVLWDSQPLSAYQFFENVRNFLVAVVELKLPVFEASVLEGDNIEEGSSAKIVDCILELKSYHEWKQMNGGNGFYKPQRSPLVLHSTGRSQLRGAVASSLEPRRKLDMSTHHDKPPVAENETQVLEDSVVQALAECMVETKENIDHGLLTSLRNGSRNIKDLLFRTKKEFRDLQSQLQSDLKQLGSQVQELSTAALGYHKVVKENMYLYNMVQDLKGNIRVYCRVRPATSPEAQNAINFIGEDGSVVVQDPFKLQKDGRRVFRFDRVFGPSATQEEVFKDTQPLIRSVMDGYNVCIFAYGQTGSGKTHTMSGPSSGATKELGINYLALNDLFQLSNRREDLIKYEMHVQMVEIYNEQVRDLLAEDTSTTKYPFYSATLKLEIRSCTNDNGLTLPDARMHYVKCPADVFKLMKLGEVNRAVSSTAINNRSSRSHSILTIHVQGKDVSGSVLRSSLHLVDLAGSERVDKTEVTGDGLKEAQYINKSLSCLGDVVAALAQKNSYIPYRNSKLTLLLQNSLGGHAKTLMFAHVSPEGDSFGETVTTLKFAQRVSTVELGAARSNKESTEVIELKEQARRLRLIENLKKELANREVQTEQIKKLREARSPKGMTEQTPPRSRRLSIENGSNVKVKAINVEEKKGSKTPSVQARSRRLSLEGPRYTNNDHLQAKIPEALCLEKGSSMKVEKAINIEEKKGSKTPSVQSRSRRLSLEGPRYTNKDLLQAKVPEALHLEDKSSRLQVDETATKPSVLINSGVSIDMRQRTVPRSPTSSACQSSVVKTPSRSKILPLQLPTTPDPRRLVKTELACPSEYSNSSVMSSTSGKASHIRKSLRTIGKLINGSDKRNQAKSIDPPSPLYVSSSVIDGKSPLPPSSRALRRQSLTGVQADRSRRSSLGGADSYENETRNARTPPPVHRSAKMMKRWM</sequence>
<dbReference type="GO" id="GO:0007018">
    <property type="term" value="P:microtubule-based movement"/>
    <property type="evidence" value="ECO:0007669"/>
    <property type="project" value="InterPro"/>
</dbReference>
<dbReference type="InterPro" id="IPR019821">
    <property type="entry name" value="Kinesin_motor_CS"/>
</dbReference>
<dbReference type="PANTHER" id="PTHR47972">
    <property type="entry name" value="KINESIN-LIKE PROTEIN KLP-3"/>
    <property type="match status" value="1"/>
</dbReference>
<dbReference type="FunFam" id="3.40.850.10:FF:000103">
    <property type="entry name" value="Kinesin-like protein KIN-14A"/>
    <property type="match status" value="1"/>
</dbReference>
<keyword evidence="6 7" id="KW-0505">Motor protein</keyword>
<feature type="region of interest" description="Disordered" evidence="8">
    <location>
        <begin position="177"/>
        <end position="198"/>
    </location>
</feature>
<evidence type="ECO:0000259" key="10">
    <source>
        <dbReference type="PROSITE" id="PS50067"/>
    </source>
</evidence>
<dbReference type="Proteomes" id="UP001187471">
    <property type="component" value="Unassembled WGS sequence"/>
</dbReference>
<evidence type="ECO:0000313" key="11">
    <source>
        <dbReference type="EMBL" id="KAK2989197.1"/>
    </source>
</evidence>
<dbReference type="Gene3D" id="3.40.850.10">
    <property type="entry name" value="Kinesin motor domain"/>
    <property type="match status" value="1"/>
</dbReference>
<dbReference type="SMART" id="SM00033">
    <property type="entry name" value="CH"/>
    <property type="match status" value="1"/>
</dbReference>
<dbReference type="GO" id="GO:0005524">
    <property type="term" value="F:ATP binding"/>
    <property type="evidence" value="ECO:0007669"/>
    <property type="project" value="UniProtKB-UniRule"/>
</dbReference>
<dbReference type="InterPro" id="IPR036961">
    <property type="entry name" value="Kinesin_motor_dom_sf"/>
</dbReference>
<dbReference type="PROSITE" id="PS50021">
    <property type="entry name" value="CH"/>
    <property type="match status" value="1"/>
</dbReference>
<dbReference type="InterPro" id="IPR001715">
    <property type="entry name" value="CH_dom"/>
</dbReference>
<dbReference type="GO" id="GO:0003777">
    <property type="term" value="F:microtubule motor activity"/>
    <property type="evidence" value="ECO:0007669"/>
    <property type="project" value="InterPro"/>
</dbReference>
<dbReference type="Gene3D" id="1.10.418.10">
    <property type="entry name" value="Calponin-like domain"/>
    <property type="match status" value="1"/>
</dbReference>
<dbReference type="InterPro" id="IPR001752">
    <property type="entry name" value="Kinesin_motor_dom"/>
</dbReference>
<dbReference type="PRINTS" id="PR00380">
    <property type="entry name" value="KINESINHEAVY"/>
</dbReference>
<keyword evidence="5" id="KW-0175">Coiled coil</keyword>